<proteinExistence type="predicted"/>
<accession>A0A0H4A0T5</accession>
<evidence type="ECO:0000313" key="1">
    <source>
        <dbReference type="EMBL" id="AKN40542.1"/>
    </source>
</evidence>
<dbReference type="AlphaFoldDB" id="A0A0H4A0T5"/>
<sequence>MSIFESDYTPQEIELIKEFYPIRTARDIGFFLVVLRELLSARHVD</sequence>
<reference evidence="1" key="1">
    <citation type="journal article" date="2015" name="MBio">
        <title>Eco-Evolutionary Dynamics of Episomes among Ecologically Cohesive Bacterial Populations.</title>
        <authorList>
            <person name="Xue H."/>
            <person name="Cordero O.X."/>
            <person name="Camas F.M."/>
            <person name="Trimble W."/>
            <person name="Meyer F."/>
            <person name="Guglielmini J."/>
            <person name="Rocha E.P."/>
            <person name="Polz M.F."/>
        </authorList>
    </citation>
    <scope>NUCLEOTIDE SEQUENCE</scope>
    <source>
        <strain evidence="1">FF_472</strain>
    </source>
</reference>
<protein>
    <submittedName>
        <fullName evidence="1">Uncharacterized protein</fullName>
    </submittedName>
</protein>
<dbReference type="EMBL" id="KP795699">
    <property type="protein sequence ID" value="AKN40542.1"/>
    <property type="molecule type" value="Genomic_DNA"/>
</dbReference>
<name>A0A0H4A0T5_9GAMM</name>
<organism evidence="1">
    <name type="scientific">Enterovibrio norvegicus</name>
    <dbReference type="NCBI Taxonomy" id="188144"/>
    <lineage>
        <taxon>Bacteria</taxon>
        <taxon>Pseudomonadati</taxon>
        <taxon>Pseudomonadota</taxon>
        <taxon>Gammaproteobacteria</taxon>
        <taxon>Vibrionales</taxon>
        <taxon>Vibrionaceae</taxon>
        <taxon>Enterovibrio</taxon>
    </lineage>
</organism>